<dbReference type="AlphaFoldDB" id="A0A0D1LF51"/>
<proteinExistence type="predicted"/>
<accession>A0A0D1LF51</accession>
<dbReference type="RefSeq" id="WP_043707939.1">
    <property type="nucleotide sequence ID" value="NZ_CP116385.1"/>
</dbReference>
<evidence type="ECO:0000313" key="2">
    <source>
        <dbReference type="EMBL" id="KIU19230.1"/>
    </source>
</evidence>
<dbReference type="InterPro" id="IPR013762">
    <property type="entry name" value="Integrase-like_cat_sf"/>
</dbReference>
<dbReference type="STRING" id="137591.AO080_04055"/>
<organism evidence="2 3">
    <name type="scientific">Weissella cibaria</name>
    <dbReference type="NCBI Taxonomy" id="137591"/>
    <lineage>
        <taxon>Bacteria</taxon>
        <taxon>Bacillati</taxon>
        <taxon>Bacillota</taxon>
        <taxon>Bacilli</taxon>
        <taxon>Lactobacillales</taxon>
        <taxon>Lactobacillaceae</taxon>
        <taxon>Weissella</taxon>
    </lineage>
</organism>
<evidence type="ECO:0000256" key="1">
    <source>
        <dbReference type="ARBA" id="ARBA00023172"/>
    </source>
</evidence>
<dbReference type="SUPFAM" id="SSF56349">
    <property type="entry name" value="DNA breaking-rejoining enzymes"/>
    <property type="match status" value="1"/>
</dbReference>
<protein>
    <submittedName>
        <fullName evidence="2">Uncharacterized protein</fullName>
    </submittedName>
</protein>
<dbReference type="PATRIC" id="fig|137591.25.peg.2224"/>
<dbReference type="Proteomes" id="UP000032287">
    <property type="component" value="Unassembled WGS sequence"/>
</dbReference>
<gene>
    <name evidence="2" type="ORF">QX99_02265</name>
</gene>
<dbReference type="GO" id="GO:0003677">
    <property type="term" value="F:DNA binding"/>
    <property type="evidence" value="ECO:0007669"/>
    <property type="project" value="InterPro"/>
</dbReference>
<dbReference type="Gene3D" id="1.10.443.10">
    <property type="entry name" value="Intergrase catalytic core"/>
    <property type="match status" value="1"/>
</dbReference>
<name>A0A0D1LF51_9LACO</name>
<dbReference type="EMBL" id="JWHU01000042">
    <property type="protein sequence ID" value="KIU19230.1"/>
    <property type="molecule type" value="Genomic_DNA"/>
</dbReference>
<reference evidence="2 3" key="1">
    <citation type="journal article" date="2015" name="Microbiology (Mosc.)">
        <title>Genomics of the Weissella cibaria species with an examination of its metabolic traits.</title>
        <authorList>
            <person name="Lynch K.M."/>
            <person name="Lucid A."/>
            <person name="Arendt E.K."/>
            <person name="Sleator R.D."/>
            <person name="Lucey B."/>
            <person name="Coffey A."/>
        </authorList>
    </citation>
    <scope>NUCLEOTIDE SEQUENCE [LARGE SCALE GENOMIC DNA]</scope>
    <source>
        <strain evidence="2 3">MG1</strain>
    </source>
</reference>
<keyword evidence="3" id="KW-1185">Reference proteome</keyword>
<dbReference type="GO" id="GO:0015074">
    <property type="term" value="P:DNA integration"/>
    <property type="evidence" value="ECO:0007669"/>
    <property type="project" value="InterPro"/>
</dbReference>
<keyword evidence="1" id="KW-0233">DNA recombination</keyword>
<dbReference type="InterPro" id="IPR011010">
    <property type="entry name" value="DNA_brk_join_enz"/>
</dbReference>
<evidence type="ECO:0000313" key="3">
    <source>
        <dbReference type="Proteomes" id="UP000032287"/>
    </source>
</evidence>
<comment type="caution">
    <text evidence="2">The sequence shown here is derived from an EMBL/GenBank/DDBJ whole genome shotgun (WGS) entry which is preliminary data.</text>
</comment>
<dbReference type="KEGG" id="wcb:AO080_04055"/>
<sequence length="105" mass="12033">MLMDKEPTELGRIFDTDNFQHAALLKKLLVNLDIEPTTFHGLRDSSNSYIFAKFGEEHADQTILYISKRLGHSDISTTQKYYLELMPEAKMKQDAIALDILNSAR</sequence>
<dbReference type="GO" id="GO:0006310">
    <property type="term" value="P:DNA recombination"/>
    <property type="evidence" value="ECO:0007669"/>
    <property type="project" value="UniProtKB-KW"/>
</dbReference>